<reference evidence="10 11" key="1">
    <citation type="submission" date="2012-04" db="EMBL/GenBank/DDBJ databases">
        <title>The Genome Sequence of Saprolegnia declina VS20.</title>
        <authorList>
            <consortium name="The Broad Institute Genome Sequencing Platform"/>
            <person name="Russ C."/>
            <person name="Nusbaum C."/>
            <person name="Tyler B."/>
            <person name="van West P."/>
            <person name="Dieguez-Uribeondo J."/>
            <person name="de Bruijn I."/>
            <person name="Tripathy S."/>
            <person name="Jiang R."/>
            <person name="Young S.K."/>
            <person name="Zeng Q."/>
            <person name="Gargeya S."/>
            <person name="Fitzgerald M."/>
            <person name="Haas B."/>
            <person name="Abouelleil A."/>
            <person name="Alvarado L."/>
            <person name="Arachchi H.M."/>
            <person name="Berlin A."/>
            <person name="Chapman S.B."/>
            <person name="Goldberg J."/>
            <person name="Griggs A."/>
            <person name="Gujja S."/>
            <person name="Hansen M."/>
            <person name="Howarth C."/>
            <person name="Imamovic A."/>
            <person name="Larimer J."/>
            <person name="McCowen C."/>
            <person name="Montmayeur A."/>
            <person name="Murphy C."/>
            <person name="Neiman D."/>
            <person name="Pearson M."/>
            <person name="Priest M."/>
            <person name="Roberts A."/>
            <person name="Saif S."/>
            <person name="Shea T."/>
            <person name="Sisk P."/>
            <person name="Sykes S."/>
            <person name="Wortman J."/>
            <person name="Nusbaum C."/>
            <person name="Birren B."/>
        </authorList>
    </citation>
    <scope>NUCLEOTIDE SEQUENCE [LARGE SCALE GENOMIC DNA]</scope>
    <source>
        <strain evidence="10 11">VS20</strain>
    </source>
</reference>
<keyword evidence="5 9" id="KW-0560">Oxidoreductase</keyword>
<dbReference type="InterPro" id="IPR036396">
    <property type="entry name" value="Cyt_P450_sf"/>
</dbReference>
<dbReference type="InParanoid" id="T0REU4"/>
<evidence type="ECO:0000256" key="8">
    <source>
        <dbReference type="PIRSR" id="PIRSR602402-1"/>
    </source>
</evidence>
<evidence type="ECO:0000256" key="6">
    <source>
        <dbReference type="ARBA" id="ARBA00023004"/>
    </source>
</evidence>
<evidence type="ECO:0000256" key="2">
    <source>
        <dbReference type="ARBA" id="ARBA00010617"/>
    </source>
</evidence>
<evidence type="ECO:0008006" key="12">
    <source>
        <dbReference type="Google" id="ProtNLM"/>
    </source>
</evidence>
<keyword evidence="4 8" id="KW-0479">Metal-binding</keyword>
<dbReference type="PROSITE" id="PS00086">
    <property type="entry name" value="CYTOCHROME_P450"/>
    <property type="match status" value="1"/>
</dbReference>
<dbReference type="OrthoDB" id="1470350at2759"/>
<comment type="cofactor">
    <cofactor evidence="1 8">
        <name>heme</name>
        <dbReference type="ChEBI" id="CHEBI:30413"/>
    </cofactor>
</comment>
<evidence type="ECO:0000256" key="3">
    <source>
        <dbReference type="ARBA" id="ARBA00022617"/>
    </source>
</evidence>
<dbReference type="InterPro" id="IPR001128">
    <property type="entry name" value="Cyt_P450"/>
</dbReference>
<dbReference type="InterPro" id="IPR050196">
    <property type="entry name" value="Cytochrome_P450_Monoox"/>
</dbReference>
<dbReference type="PANTHER" id="PTHR24291:SF50">
    <property type="entry name" value="BIFUNCTIONAL ALBAFLAVENONE MONOOXYGENASE_TERPENE SYNTHASE"/>
    <property type="match status" value="1"/>
</dbReference>
<evidence type="ECO:0000256" key="1">
    <source>
        <dbReference type="ARBA" id="ARBA00001971"/>
    </source>
</evidence>
<evidence type="ECO:0000256" key="9">
    <source>
        <dbReference type="RuleBase" id="RU000461"/>
    </source>
</evidence>
<dbReference type="PRINTS" id="PR00464">
    <property type="entry name" value="EP450II"/>
</dbReference>
<dbReference type="Gene3D" id="1.10.630.10">
    <property type="entry name" value="Cytochrome P450"/>
    <property type="match status" value="1"/>
</dbReference>
<evidence type="ECO:0000256" key="5">
    <source>
        <dbReference type="ARBA" id="ARBA00023002"/>
    </source>
</evidence>
<dbReference type="RefSeq" id="XP_008618438.1">
    <property type="nucleotide sequence ID" value="XM_008620216.1"/>
</dbReference>
<dbReference type="Proteomes" id="UP000030762">
    <property type="component" value="Unassembled WGS sequence"/>
</dbReference>
<sequence>MFAESAVAVTAPAIAYIYWRFGRNEPFLHGVPFPASLHQPFLGVAGLLGSINGCDRLFADAADANGMVSFRLLTTNAVSVLKADHVRQVVCATSYREMVPILGNHLRKLLGDASLLLLSRHEWKSHRRLVAKAFHWQSLAQMVPTMVEVAEAFVDVALQTGSGASVDVAPLLKLAALDTIGQCAFGYDFEALANGKNGVTSAFEFLLNEAKRRGFDDTLHPASVWYDLPTPANRRYKREARILRSTLEMIVVARMSDIATTKHDLLGSLLAAAADESSVVTPATLADNLLTFLFAGFDTVATALAYAMHLLSTHPDSIGRLPYVYAVMTEALRLFPPGPGTSRTLEADLVLDGHTIPAGTLVYLPIWEINRSRLNWGDDADAFRPERHVEGASDEICSDRTFRMMSFSAGPRNCVGMRFAMLEAVVMLATMLRRCWLTRPSDAPPVTPKISGILQVPAHGVWVRVTPLPPCA</sequence>
<protein>
    <recommendedName>
        <fullName evidence="12">Cytochrome P450</fullName>
    </recommendedName>
</protein>
<dbReference type="STRING" id="1156394.T0REU4"/>
<proteinExistence type="inferred from homology"/>
<evidence type="ECO:0000313" key="11">
    <source>
        <dbReference type="Proteomes" id="UP000030762"/>
    </source>
</evidence>
<dbReference type="SUPFAM" id="SSF48264">
    <property type="entry name" value="Cytochrome P450"/>
    <property type="match status" value="1"/>
</dbReference>
<dbReference type="GeneID" id="19954836"/>
<comment type="similarity">
    <text evidence="2 9">Belongs to the cytochrome P450 family.</text>
</comment>
<keyword evidence="3 8" id="KW-0349">Heme</keyword>
<evidence type="ECO:0000313" key="10">
    <source>
        <dbReference type="EMBL" id="EQC28152.1"/>
    </source>
</evidence>
<evidence type="ECO:0000256" key="4">
    <source>
        <dbReference type="ARBA" id="ARBA00022723"/>
    </source>
</evidence>
<dbReference type="VEuPathDB" id="FungiDB:SDRG_14109"/>
<dbReference type="AlphaFoldDB" id="T0REU4"/>
<dbReference type="PANTHER" id="PTHR24291">
    <property type="entry name" value="CYTOCHROME P450 FAMILY 4"/>
    <property type="match status" value="1"/>
</dbReference>
<dbReference type="PRINTS" id="PR00385">
    <property type="entry name" value="P450"/>
</dbReference>
<feature type="binding site" description="axial binding residue" evidence="8">
    <location>
        <position position="414"/>
    </location>
    <ligand>
        <name>heme</name>
        <dbReference type="ChEBI" id="CHEBI:30413"/>
    </ligand>
    <ligandPart>
        <name>Fe</name>
        <dbReference type="ChEBI" id="CHEBI:18248"/>
    </ligandPart>
</feature>
<keyword evidence="6 8" id="KW-0408">Iron</keyword>
<dbReference type="InterPro" id="IPR017972">
    <property type="entry name" value="Cyt_P450_CS"/>
</dbReference>
<dbReference type="GO" id="GO:0016705">
    <property type="term" value="F:oxidoreductase activity, acting on paired donors, with incorporation or reduction of molecular oxygen"/>
    <property type="evidence" value="ECO:0007669"/>
    <property type="project" value="InterPro"/>
</dbReference>
<keyword evidence="11" id="KW-1185">Reference proteome</keyword>
<dbReference type="GO" id="GO:0020037">
    <property type="term" value="F:heme binding"/>
    <property type="evidence" value="ECO:0007669"/>
    <property type="project" value="InterPro"/>
</dbReference>
<dbReference type="EMBL" id="JH767198">
    <property type="protein sequence ID" value="EQC28152.1"/>
    <property type="molecule type" value="Genomic_DNA"/>
</dbReference>
<dbReference type="eggNOG" id="KOG0157">
    <property type="taxonomic scope" value="Eukaryota"/>
</dbReference>
<dbReference type="GO" id="GO:0005506">
    <property type="term" value="F:iron ion binding"/>
    <property type="evidence" value="ECO:0007669"/>
    <property type="project" value="InterPro"/>
</dbReference>
<dbReference type="GO" id="GO:0004497">
    <property type="term" value="F:monooxygenase activity"/>
    <property type="evidence" value="ECO:0007669"/>
    <property type="project" value="UniProtKB-KW"/>
</dbReference>
<dbReference type="InterPro" id="IPR002402">
    <property type="entry name" value="Cyt_P450_E_grp-II"/>
</dbReference>
<name>T0REU4_SAPDV</name>
<evidence type="ECO:0000256" key="7">
    <source>
        <dbReference type="ARBA" id="ARBA00023033"/>
    </source>
</evidence>
<dbReference type="OMA" id="MDMRYLE"/>
<keyword evidence="7 9" id="KW-0503">Monooxygenase</keyword>
<dbReference type="Pfam" id="PF00067">
    <property type="entry name" value="p450"/>
    <property type="match status" value="2"/>
</dbReference>
<gene>
    <name evidence="10" type="ORF">SDRG_14109</name>
</gene>
<accession>T0REU4</accession>
<organism evidence="10 11">
    <name type="scientific">Saprolegnia diclina (strain VS20)</name>
    <dbReference type="NCBI Taxonomy" id="1156394"/>
    <lineage>
        <taxon>Eukaryota</taxon>
        <taxon>Sar</taxon>
        <taxon>Stramenopiles</taxon>
        <taxon>Oomycota</taxon>
        <taxon>Saprolegniomycetes</taxon>
        <taxon>Saprolegniales</taxon>
        <taxon>Saprolegniaceae</taxon>
        <taxon>Saprolegnia</taxon>
    </lineage>
</organism>